<dbReference type="HOGENOM" id="CLU_1524595_0_0_1"/>
<evidence type="ECO:0000259" key="4">
    <source>
        <dbReference type="PROSITE" id="PS51294"/>
    </source>
</evidence>
<organism evidence="5 6">
    <name type="scientific">Ciona savignyi</name>
    <name type="common">Pacific transparent sea squirt</name>
    <dbReference type="NCBI Taxonomy" id="51511"/>
    <lineage>
        <taxon>Eukaryota</taxon>
        <taxon>Metazoa</taxon>
        <taxon>Chordata</taxon>
        <taxon>Tunicata</taxon>
        <taxon>Ascidiacea</taxon>
        <taxon>Phlebobranchia</taxon>
        <taxon>Cionidae</taxon>
        <taxon>Ciona</taxon>
    </lineage>
</organism>
<proteinExistence type="predicted"/>
<dbReference type="PANTHER" id="PTHR46734:SF1">
    <property type="entry name" value="TELOMERIC REPEAT-BINDING FACTOR 1"/>
    <property type="match status" value="1"/>
</dbReference>
<feature type="compositionally biased region" description="Polar residues" evidence="2">
    <location>
        <begin position="24"/>
        <end position="38"/>
    </location>
</feature>
<feature type="domain" description="Myb-like" evidence="3">
    <location>
        <begin position="113"/>
        <end position="166"/>
    </location>
</feature>
<keyword evidence="1" id="KW-0539">Nucleus</keyword>
<dbReference type="SMART" id="SM00717">
    <property type="entry name" value="SANT"/>
    <property type="match status" value="1"/>
</dbReference>
<dbReference type="PROSITE" id="PS51294">
    <property type="entry name" value="HTH_MYB"/>
    <property type="match status" value="1"/>
</dbReference>
<feature type="region of interest" description="Disordered" evidence="2">
    <location>
        <begin position="1"/>
        <end position="77"/>
    </location>
</feature>
<dbReference type="InterPro" id="IPR017930">
    <property type="entry name" value="Myb_dom"/>
</dbReference>
<name>H2Z3G7_CIOSA</name>
<dbReference type="Proteomes" id="UP000007875">
    <property type="component" value="Unassembled WGS sequence"/>
</dbReference>
<dbReference type="Gene3D" id="1.10.10.60">
    <property type="entry name" value="Homeodomain-like"/>
    <property type="match status" value="1"/>
</dbReference>
<dbReference type="GeneTree" id="ENSGT00940000174073"/>
<reference evidence="5" key="2">
    <citation type="submission" date="2025-08" db="UniProtKB">
        <authorList>
            <consortium name="Ensembl"/>
        </authorList>
    </citation>
    <scope>IDENTIFICATION</scope>
</reference>
<protein>
    <submittedName>
        <fullName evidence="5">Uncharacterized protein</fullName>
    </submittedName>
</protein>
<dbReference type="CDD" id="cd11660">
    <property type="entry name" value="SANT_TRF"/>
    <property type="match status" value="1"/>
</dbReference>
<dbReference type="Ensembl" id="ENSCSAVT00000012269.1">
    <property type="protein sequence ID" value="ENSCSAVP00000012129.1"/>
    <property type="gene ID" value="ENSCSAVG00000007135.1"/>
</dbReference>
<evidence type="ECO:0000259" key="3">
    <source>
        <dbReference type="PROSITE" id="PS50090"/>
    </source>
</evidence>
<keyword evidence="6" id="KW-1185">Reference proteome</keyword>
<dbReference type="SUPFAM" id="SSF46689">
    <property type="entry name" value="Homeodomain-like"/>
    <property type="match status" value="1"/>
</dbReference>
<dbReference type="eggNOG" id="ENOG502RYK3">
    <property type="taxonomic scope" value="Eukaryota"/>
</dbReference>
<evidence type="ECO:0000313" key="6">
    <source>
        <dbReference type="Proteomes" id="UP000007875"/>
    </source>
</evidence>
<dbReference type="InterPro" id="IPR001005">
    <property type="entry name" value="SANT/Myb"/>
</dbReference>
<feature type="domain" description="HTH myb-type" evidence="4">
    <location>
        <begin position="117"/>
        <end position="170"/>
    </location>
</feature>
<dbReference type="AlphaFoldDB" id="H2Z3G7"/>
<feature type="compositionally biased region" description="Acidic residues" evidence="2">
    <location>
        <begin position="11"/>
        <end position="21"/>
    </location>
</feature>
<evidence type="ECO:0000313" key="5">
    <source>
        <dbReference type="Ensembl" id="ENSCSAVP00000012129.1"/>
    </source>
</evidence>
<dbReference type="PROSITE" id="PS50090">
    <property type="entry name" value="MYB_LIKE"/>
    <property type="match status" value="1"/>
</dbReference>
<reference evidence="6" key="1">
    <citation type="submission" date="2003-08" db="EMBL/GenBank/DDBJ databases">
        <authorList>
            <person name="Birren B."/>
            <person name="Nusbaum C."/>
            <person name="Abebe A."/>
            <person name="Abouelleil A."/>
            <person name="Adekoya E."/>
            <person name="Ait-zahra M."/>
            <person name="Allen N."/>
            <person name="Allen T."/>
            <person name="An P."/>
            <person name="Anderson M."/>
            <person name="Anderson S."/>
            <person name="Arachchi H."/>
            <person name="Armbruster J."/>
            <person name="Bachantsang P."/>
            <person name="Baldwin J."/>
            <person name="Barry A."/>
            <person name="Bayul T."/>
            <person name="Blitshsteyn B."/>
            <person name="Bloom T."/>
            <person name="Blye J."/>
            <person name="Boguslavskiy L."/>
            <person name="Borowsky M."/>
            <person name="Boukhgalter B."/>
            <person name="Brunache A."/>
            <person name="Butler J."/>
            <person name="Calixte N."/>
            <person name="Calvo S."/>
            <person name="Camarata J."/>
            <person name="Campo K."/>
            <person name="Chang J."/>
            <person name="Cheshatsang Y."/>
            <person name="Citroen M."/>
            <person name="Collymore A."/>
            <person name="Considine T."/>
            <person name="Cook A."/>
            <person name="Cooke P."/>
            <person name="Corum B."/>
            <person name="Cuomo C."/>
            <person name="David R."/>
            <person name="Dawoe T."/>
            <person name="Degray S."/>
            <person name="Dodge S."/>
            <person name="Dooley K."/>
            <person name="Dorje P."/>
            <person name="Dorjee K."/>
            <person name="Dorris L."/>
            <person name="Duffey N."/>
            <person name="Dupes A."/>
            <person name="Elkins T."/>
            <person name="Engels R."/>
            <person name="Erickson J."/>
            <person name="Farina A."/>
            <person name="Faro S."/>
            <person name="Ferreira P."/>
            <person name="Fischer H."/>
            <person name="Fitzgerald M."/>
            <person name="Foley K."/>
            <person name="Gage D."/>
            <person name="Galagan J."/>
            <person name="Gearin G."/>
            <person name="Gnerre S."/>
            <person name="Gnirke A."/>
            <person name="Goyette A."/>
            <person name="Graham J."/>
            <person name="Grandbois E."/>
            <person name="Gyaltsen K."/>
            <person name="Hafez N."/>
            <person name="Hagopian D."/>
            <person name="Hagos B."/>
            <person name="Hall J."/>
            <person name="Hatcher B."/>
            <person name="Heller A."/>
            <person name="Higgins H."/>
            <person name="Honan T."/>
            <person name="Horn A."/>
            <person name="Houde N."/>
            <person name="Hughes L."/>
            <person name="Hulme W."/>
            <person name="Husby E."/>
            <person name="Iliev I."/>
            <person name="Jaffe D."/>
            <person name="Jones C."/>
            <person name="Kamal M."/>
            <person name="Kamat A."/>
            <person name="Kamvysselis M."/>
            <person name="Karlsson E."/>
            <person name="Kells C."/>
            <person name="Kieu A."/>
            <person name="Kisner P."/>
            <person name="Kodira C."/>
            <person name="Kulbokas E."/>
            <person name="Labutti K."/>
            <person name="Lama D."/>
            <person name="Landers T."/>
            <person name="Leger J."/>
            <person name="Levine S."/>
            <person name="Lewis D."/>
            <person name="Lewis T."/>
            <person name="Lindblad-toh K."/>
            <person name="Liu X."/>
            <person name="Lokyitsang T."/>
            <person name="Lokyitsang Y."/>
            <person name="Lucien O."/>
            <person name="Lui A."/>
            <person name="Ma L.J."/>
            <person name="Mabbitt R."/>
            <person name="Macdonald J."/>
            <person name="Maclean C."/>
            <person name="Major J."/>
            <person name="Manning J."/>
            <person name="Marabella R."/>
            <person name="Maru K."/>
            <person name="Matthews C."/>
            <person name="Mauceli E."/>
            <person name="Mccarthy M."/>
            <person name="Mcdonough S."/>
            <person name="Mcghee T."/>
            <person name="Meldrim J."/>
            <person name="Meneus L."/>
            <person name="Mesirov J."/>
            <person name="Mihalev A."/>
            <person name="Mihova T."/>
            <person name="Mikkelsen T."/>
            <person name="Mlenga V."/>
            <person name="Moru K."/>
            <person name="Mozes J."/>
            <person name="Mulrain L."/>
            <person name="Munson G."/>
            <person name="Naylor J."/>
            <person name="Newes C."/>
            <person name="Nguyen C."/>
            <person name="Nguyen N."/>
            <person name="Nguyen T."/>
            <person name="Nicol R."/>
            <person name="Nielsen C."/>
            <person name="Nizzari M."/>
            <person name="Norbu C."/>
            <person name="Norbu N."/>
            <person name="O'donnell P."/>
            <person name="Okoawo O."/>
            <person name="O'leary S."/>
            <person name="Omotosho B."/>
            <person name="O'neill K."/>
            <person name="Osman S."/>
            <person name="Parker S."/>
            <person name="Perrin D."/>
            <person name="Phunkhang P."/>
            <person name="Piqani B."/>
            <person name="Purcell S."/>
            <person name="Rachupka T."/>
            <person name="Ramasamy U."/>
            <person name="Rameau R."/>
            <person name="Ray V."/>
            <person name="Raymond C."/>
            <person name="Retta R."/>
            <person name="Richardson S."/>
            <person name="Rise C."/>
            <person name="Rodriguez J."/>
            <person name="Rogers J."/>
            <person name="Rogov P."/>
            <person name="Rutman M."/>
            <person name="Schupbach R."/>
            <person name="Seaman C."/>
            <person name="Settipalli S."/>
            <person name="Sharpe T."/>
            <person name="Sheridan J."/>
            <person name="Sherpa N."/>
            <person name="Shi J."/>
            <person name="Smirnov S."/>
            <person name="Smith C."/>
            <person name="Sougnez C."/>
            <person name="Spencer B."/>
            <person name="Stalker J."/>
            <person name="Stange-thomann N."/>
            <person name="Stavropoulos S."/>
            <person name="Stetson K."/>
            <person name="Stone C."/>
            <person name="Stone S."/>
            <person name="Stubbs M."/>
            <person name="Talamas J."/>
            <person name="Tchuinga P."/>
            <person name="Tenzing P."/>
            <person name="Tesfaye S."/>
            <person name="Theodore J."/>
            <person name="Thoulutsang Y."/>
            <person name="Topham K."/>
            <person name="Towey S."/>
            <person name="Tsamla T."/>
            <person name="Tsomo N."/>
            <person name="Vallee D."/>
            <person name="Vassiliev H."/>
            <person name="Venkataraman V."/>
            <person name="Vinson J."/>
            <person name="Vo A."/>
            <person name="Wade C."/>
            <person name="Wang S."/>
            <person name="Wangchuk T."/>
            <person name="Wangdi T."/>
            <person name="Whittaker C."/>
            <person name="Wilkinson J."/>
            <person name="Wu Y."/>
            <person name="Wyman D."/>
            <person name="Yadav S."/>
            <person name="Yang S."/>
            <person name="Yang X."/>
            <person name="Yeager S."/>
            <person name="Yee E."/>
            <person name="Young G."/>
            <person name="Zainoun J."/>
            <person name="Zembeck L."/>
            <person name="Zimmer A."/>
            <person name="Zody M."/>
            <person name="Lander E."/>
        </authorList>
    </citation>
    <scope>NUCLEOTIDE SEQUENCE [LARGE SCALE GENOMIC DNA]</scope>
</reference>
<dbReference type="STRING" id="51511.ENSCSAVP00000012129"/>
<dbReference type="PANTHER" id="PTHR46734">
    <property type="entry name" value="TELOMERIC REPEAT-BINDING FACTOR 1 TERF1"/>
    <property type="match status" value="1"/>
</dbReference>
<accession>H2Z3G7</accession>
<evidence type="ECO:0000256" key="1">
    <source>
        <dbReference type="ARBA" id="ARBA00023242"/>
    </source>
</evidence>
<evidence type="ECO:0000256" key="2">
    <source>
        <dbReference type="SAM" id="MobiDB-lite"/>
    </source>
</evidence>
<reference evidence="5" key="3">
    <citation type="submission" date="2025-09" db="UniProtKB">
        <authorList>
            <consortium name="Ensembl"/>
        </authorList>
    </citation>
    <scope>IDENTIFICATION</scope>
</reference>
<dbReference type="InterPro" id="IPR009057">
    <property type="entry name" value="Homeodomain-like_sf"/>
</dbReference>
<dbReference type="InParanoid" id="H2Z3G7"/>
<sequence length="176" mass="20555">MRRLRRKFDFSDDESVGENMDEPISSSPTNDNQATAPNNDEDLPDSVSSSIDPEHATNQMDVSSARSERPAKKTPTKRRFLWDVDGEALTWDDSFLLTPRSAKRKSLSLTSLSFKSKKRKWLDWERENLLDGVRRFGMGQWSMILSHFKFQNRTAIMLKDKWRTMQQNRSIPEDLR</sequence>
<dbReference type="Pfam" id="PF00249">
    <property type="entry name" value="Myb_DNA-binding"/>
    <property type="match status" value="1"/>
</dbReference>
<dbReference type="InterPro" id="IPR052450">
    <property type="entry name" value="TRBD-Containing_Protein"/>
</dbReference>
<feature type="compositionally biased region" description="Polar residues" evidence="2">
    <location>
        <begin position="46"/>
        <end position="65"/>
    </location>
</feature>